<evidence type="ECO:0000256" key="9">
    <source>
        <dbReference type="ARBA" id="ARBA00022777"/>
    </source>
</evidence>
<dbReference type="Proteomes" id="UP000029733">
    <property type="component" value="Unassembled WGS sequence"/>
</dbReference>
<dbReference type="RefSeq" id="WP_034354251.1">
    <property type="nucleotide sequence ID" value="NZ_JRPR02000004.1"/>
</dbReference>
<dbReference type="Pfam" id="PF02606">
    <property type="entry name" value="LpxK"/>
    <property type="match status" value="1"/>
</dbReference>
<evidence type="ECO:0000256" key="7">
    <source>
        <dbReference type="ARBA" id="ARBA00022679"/>
    </source>
</evidence>
<evidence type="ECO:0000256" key="2">
    <source>
        <dbReference type="ARBA" id="ARBA00004870"/>
    </source>
</evidence>
<dbReference type="EC" id="2.7.1.130" evidence="3 13"/>
<keyword evidence="8 13" id="KW-0547">Nucleotide-binding</keyword>
<feature type="binding site" evidence="13">
    <location>
        <begin position="56"/>
        <end position="63"/>
    </location>
    <ligand>
        <name>ATP</name>
        <dbReference type="ChEBI" id="CHEBI:30616"/>
    </ligand>
</feature>
<dbReference type="GO" id="GO:0005524">
    <property type="term" value="F:ATP binding"/>
    <property type="evidence" value="ECO:0007669"/>
    <property type="project" value="UniProtKB-UniRule"/>
</dbReference>
<dbReference type="HAMAP" id="MF_00409">
    <property type="entry name" value="LpxK"/>
    <property type="match status" value="1"/>
</dbReference>
<reference evidence="15 16" key="1">
    <citation type="journal article" date="2014" name="Genome Announc.">
        <title>Draft genome sequences of eight enterohepatic helicobacter species isolated from both laboratory and wild rodents.</title>
        <authorList>
            <person name="Sheh A."/>
            <person name="Shen Z."/>
            <person name="Fox J.G."/>
        </authorList>
    </citation>
    <scope>NUCLEOTIDE SEQUENCE [LARGE SCALE GENOMIC DNA]</scope>
    <source>
        <strain evidence="15 16">MIT 09-6949</strain>
    </source>
</reference>
<dbReference type="InterPro" id="IPR003758">
    <property type="entry name" value="LpxK"/>
</dbReference>
<dbReference type="GO" id="GO:0009029">
    <property type="term" value="F:lipid-A 4'-kinase activity"/>
    <property type="evidence" value="ECO:0007669"/>
    <property type="project" value="UniProtKB-UniRule"/>
</dbReference>
<dbReference type="STRING" id="1677920.LS71_04515"/>
<comment type="similarity">
    <text evidence="13">Belongs to the LpxK family.</text>
</comment>
<evidence type="ECO:0000313" key="15">
    <source>
        <dbReference type="EMBL" id="TLD96343.1"/>
    </source>
</evidence>
<comment type="pathway">
    <text evidence="2 13">Glycolipid biosynthesis; lipid IV(A) biosynthesis; lipid IV(A) from (3R)-3-hydroxytetradecanoyl-[acyl-carrier-protein] and UDP-N-acetyl-alpha-D-glucosamine: step 6/6.</text>
</comment>
<keyword evidence="9 13" id="KW-0418">Kinase</keyword>
<keyword evidence="14" id="KW-0472">Membrane</keyword>
<dbReference type="GO" id="GO:0005886">
    <property type="term" value="C:plasma membrane"/>
    <property type="evidence" value="ECO:0007669"/>
    <property type="project" value="TreeGrafter"/>
</dbReference>
<dbReference type="GO" id="GO:0009245">
    <property type="term" value="P:lipid A biosynthetic process"/>
    <property type="evidence" value="ECO:0007669"/>
    <property type="project" value="UniProtKB-UniRule"/>
</dbReference>
<evidence type="ECO:0000256" key="12">
    <source>
        <dbReference type="ARBA" id="ARBA00029757"/>
    </source>
</evidence>
<keyword evidence="14" id="KW-0812">Transmembrane</keyword>
<evidence type="ECO:0000256" key="11">
    <source>
        <dbReference type="ARBA" id="ARBA00023098"/>
    </source>
</evidence>
<dbReference type="OrthoDB" id="9766423at2"/>
<evidence type="ECO:0000256" key="8">
    <source>
        <dbReference type="ARBA" id="ARBA00022741"/>
    </source>
</evidence>
<sequence>MRWIDAYFYRPNFIQKCISIALLPICVLFSIGAFVRRKVGRFYNFPIPIVSVGNLIAGGSGKTPFIIEVAKDYECAAIVSRGYKRTSKGLVVVSQWGKIQVSQAQAGDEPYLMARELNQASVIVCKNRVKAIEKAIALGAKVIFLDDGFRFRFAKLNIVLEPLLKPYFRFCLPSGIYRELPSAYKDADIVVQEGKDYTREVEIESPSPRMLLLTAIANPARLDAFLPSIVGKITLKDHARFDKDFLTQAMKEYNATSLLVTSKDEVKLLDYGFKLSVMRLRLHIDSVILEQIRAYVQHYKK</sequence>
<evidence type="ECO:0000256" key="6">
    <source>
        <dbReference type="ARBA" id="ARBA00022556"/>
    </source>
</evidence>
<evidence type="ECO:0000256" key="4">
    <source>
        <dbReference type="ARBA" id="ARBA00016436"/>
    </source>
</evidence>
<keyword evidence="5 13" id="KW-0444">Lipid biosynthesis</keyword>
<dbReference type="NCBIfam" id="TIGR00682">
    <property type="entry name" value="lpxK"/>
    <property type="match status" value="1"/>
</dbReference>
<evidence type="ECO:0000313" key="16">
    <source>
        <dbReference type="Proteomes" id="UP000029733"/>
    </source>
</evidence>
<dbReference type="AlphaFoldDB" id="A0A4U8T9K6"/>
<dbReference type="UniPathway" id="UPA00359">
    <property type="reaction ID" value="UER00482"/>
</dbReference>
<comment type="function">
    <text evidence="1 13">Transfers the gamma-phosphate of ATP to the 4'-position of a tetraacyldisaccharide 1-phosphate intermediate (termed DS-1-P) to form tetraacyldisaccharide 1,4'-bis-phosphate (lipid IVA).</text>
</comment>
<dbReference type="PANTHER" id="PTHR42724">
    <property type="entry name" value="TETRAACYLDISACCHARIDE 4'-KINASE"/>
    <property type="match status" value="1"/>
</dbReference>
<organism evidence="15 16">
    <name type="scientific">Helicobacter jaachi</name>
    <dbReference type="NCBI Taxonomy" id="1677920"/>
    <lineage>
        <taxon>Bacteria</taxon>
        <taxon>Pseudomonadati</taxon>
        <taxon>Campylobacterota</taxon>
        <taxon>Epsilonproteobacteria</taxon>
        <taxon>Campylobacterales</taxon>
        <taxon>Helicobacteraceae</taxon>
        <taxon>Helicobacter</taxon>
    </lineage>
</organism>
<dbReference type="EMBL" id="JRPR02000004">
    <property type="protein sequence ID" value="TLD96343.1"/>
    <property type="molecule type" value="Genomic_DNA"/>
</dbReference>
<keyword evidence="6 13" id="KW-0441">Lipid A biosynthesis</keyword>
<evidence type="ECO:0000256" key="13">
    <source>
        <dbReference type="HAMAP-Rule" id="MF_00409"/>
    </source>
</evidence>
<accession>A0A4U8T9K6</accession>
<protein>
    <recommendedName>
        <fullName evidence="4 13">Tetraacyldisaccharide 4'-kinase</fullName>
        <ecNumber evidence="3 13">2.7.1.130</ecNumber>
    </recommendedName>
    <alternativeName>
        <fullName evidence="12 13">Lipid A 4'-kinase</fullName>
    </alternativeName>
</protein>
<dbReference type="PANTHER" id="PTHR42724:SF1">
    <property type="entry name" value="TETRAACYLDISACCHARIDE 4'-KINASE, MITOCHONDRIAL-RELATED"/>
    <property type="match status" value="1"/>
</dbReference>
<evidence type="ECO:0000256" key="1">
    <source>
        <dbReference type="ARBA" id="ARBA00002274"/>
    </source>
</evidence>
<keyword evidence="16" id="KW-1185">Reference proteome</keyword>
<gene>
    <name evidence="13" type="primary">lpxK</name>
    <name evidence="15" type="ORF">LS71_006365</name>
</gene>
<feature type="transmembrane region" description="Helical" evidence="14">
    <location>
        <begin position="13"/>
        <end position="35"/>
    </location>
</feature>
<dbReference type="GO" id="GO:0009244">
    <property type="term" value="P:lipopolysaccharide core region biosynthetic process"/>
    <property type="evidence" value="ECO:0007669"/>
    <property type="project" value="TreeGrafter"/>
</dbReference>
<proteinExistence type="inferred from homology"/>
<keyword evidence="11 13" id="KW-0443">Lipid metabolism</keyword>
<comment type="caution">
    <text evidence="15">The sequence shown here is derived from an EMBL/GenBank/DDBJ whole genome shotgun (WGS) entry which is preliminary data.</text>
</comment>
<comment type="catalytic activity">
    <reaction evidence="13">
        <text>a lipid A disaccharide + ATP = a lipid IVA + ADP + H(+)</text>
        <dbReference type="Rhea" id="RHEA:67840"/>
        <dbReference type="ChEBI" id="CHEBI:15378"/>
        <dbReference type="ChEBI" id="CHEBI:30616"/>
        <dbReference type="ChEBI" id="CHEBI:176343"/>
        <dbReference type="ChEBI" id="CHEBI:176425"/>
        <dbReference type="ChEBI" id="CHEBI:456216"/>
        <dbReference type="EC" id="2.7.1.130"/>
    </reaction>
</comment>
<name>A0A4U8T9K6_9HELI</name>
<keyword evidence="10 13" id="KW-0067">ATP-binding</keyword>
<evidence type="ECO:0000256" key="5">
    <source>
        <dbReference type="ARBA" id="ARBA00022516"/>
    </source>
</evidence>
<evidence type="ECO:0000256" key="3">
    <source>
        <dbReference type="ARBA" id="ARBA00012071"/>
    </source>
</evidence>
<keyword evidence="14" id="KW-1133">Transmembrane helix</keyword>
<dbReference type="NCBIfam" id="NF001892">
    <property type="entry name" value="PRK00652.1-5"/>
    <property type="match status" value="1"/>
</dbReference>
<keyword evidence="7 13" id="KW-0808">Transferase</keyword>
<evidence type="ECO:0000256" key="10">
    <source>
        <dbReference type="ARBA" id="ARBA00022840"/>
    </source>
</evidence>
<evidence type="ECO:0000256" key="14">
    <source>
        <dbReference type="SAM" id="Phobius"/>
    </source>
</evidence>